<feature type="transmembrane region" description="Helical" evidence="2">
    <location>
        <begin position="421"/>
        <end position="440"/>
    </location>
</feature>
<feature type="transmembrane region" description="Helical" evidence="2">
    <location>
        <begin position="342"/>
        <end position="360"/>
    </location>
</feature>
<name>A0A4P6MZ39_9MICO</name>
<feature type="transmembrane region" description="Helical" evidence="2">
    <location>
        <begin position="313"/>
        <end position="335"/>
    </location>
</feature>
<keyword evidence="2" id="KW-0472">Membrane</keyword>
<feature type="transmembrane region" description="Helical" evidence="2">
    <location>
        <begin position="512"/>
        <end position="536"/>
    </location>
</feature>
<dbReference type="InterPro" id="IPR019286">
    <property type="entry name" value="DUF2339_TM"/>
</dbReference>
<organism evidence="3 4">
    <name type="scientific">Janibacter limosus</name>
    <dbReference type="NCBI Taxonomy" id="53458"/>
    <lineage>
        <taxon>Bacteria</taxon>
        <taxon>Bacillati</taxon>
        <taxon>Actinomycetota</taxon>
        <taxon>Actinomycetes</taxon>
        <taxon>Micrococcales</taxon>
        <taxon>Intrasporangiaceae</taxon>
        <taxon>Janibacter</taxon>
    </lineage>
</organism>
<proteinExistence type="predicted"/>
<feature type="transmembrane region" description="Helical" evidence="2">
    <location>
        <begin position="366"/>
        <end position="384"/>
    </location>
</feature>
<reference evidence="3 4" key="1">
    <citation type="submission" date="2019-02" db="EMBL/GenBank/DDBJ databases">
        <title>Genomic data mining of an Antarctic deep-sea actinobacterium, Janibacterlimosus P3-3-X1.</title>
        <authorList>
            <person name="Liao L."/>
            <person name="Chen B."/>
        </authorList>
    </citation>
    <scope>NUCLEOTIDE SEQUENCE [LARGE SCALE GENOMIC DNA]</scope>
    <source>
        <strain evidence="3 4">P3-3-X1</strain>
    </source>
</reference>
<dbReference type="OrthoDB" id="3729996at2"/>
<evidence type="ECO:0000313" key="4">
    <source>
        <dbReference type="Proteomes" id="UP000290408"/>
    </source>
</evidence>
<keyword evidence="2" id="KW-0812">Transmembrane</keyword>
<feature type="transmembrane region" description="Helical" evidence="2">
    <location>
        <begin position="160"/>
        <end position="180"/>
    </location>
</feature>
<feature type="transmembrane region" description="Helical" evidence="2">
    <location>
        <begin position="447"/>
        <end position="469"/>
    </location>
</feature>
<feature type="transmembrane region" description="Helical" evidence="2">
    <location>
        <begin position="242"/>
        <end position="258"/>
    </location>
</feature>
<feature type="transmembrane region" description="Helical" evidence="2">
    <location>
        <begin position="187"/>
        <end position="208"/>
    </location>
</feature>
<keyword evidence="4" id="KW-1185">Reference proteome</keyword>
<feature type="transmembrane region" description="Helical" evidence="2">
    <location>
        <begin position="214"/>
        <end position="235"/>
    </location>
</feature>
<dbReference type="RefSeq" id="WP_130630363.1">
    <property type="nucleotide sequence ID" value="NZ_CP036164.1"/>
</dbReference>
<keyword evidence="2" id="KW-1133">Transmembrane helix</keyword>
<dbReference type="Pfam" id="PF10101">
    <property type="entry name" value="DUF2339"/>
    <property type="match status" value="2"/>
</dbReference>
<evidence type="ECO:0000256" key="1">
    <source>
        <dbReference type="SAM" id="MobiDB-lite"/>
    </source>
</evidence>
<dbReference type="PANTHER" id="PTHR38434:SF1">
    <property type="entry name" value="BLL2549 PROTEIN"/>
    <property type="match status" value="1"/>
</dbReference>
<feature type="transmembrane region" description="Helical" evidence="2">
    <location>
        <begin position="601"/>
        <end position="619"/>
    </location>
</feature>
<sequence>MSMSEPILDSMRAIEDDFAEAMSRMYSVGNDLARVRARLSAEATDAPQTSAIEASAIEASPEHWTPVAAPVVGAGHPSPAQPTRGQPSPPPVAPGHVMPPPAPAGTPPFVPPMALAPAEPWWQRDGLVAKLLVVVGTAITLIGVAFLLALAIQMGFFGPLARVLSGALLAIALVGAAVLVRRRPSGTIGALGLAATGIATAYLDVLAMTRIYEWVPLPVGMVIAGLIALGGVLLARSWDSQLLAVVAVLGVALMAPFVGLEHGLLTGAFLLVLAAATWPAQVGRDWWVLELARILPTALFLTALAAVHERTDVAGLLAVLFAVLVLATSLAGARVTRLPRQLGALVPVGVLPLGAAALAVDDRWSGAGLFVVATCLLVFVASLADHREGTPVQHRLPEFALGTAGLTSLCAALRAGDGQGWTPVIGVGLCLVWAVAALALRHRVTLVVALALGALATLGALTLLPHVILRSLSDEVAVRHLVAAVGVTALYLVLARAVTSVLPTLAPALPRALLALSVLWVGGSVVLLITLVGQLVDDPRGGFTAGQAGATVVWMAIAAVLLLRGLRGSTLAIPAGLALAALSVGKLLLFDLSFLGGLARVLSFIVAGLLLLAMGAGYAQALERTRRAPPPPPETGPVENPAPVGPVPPSV</sequence>
<feature type="compositionally biased region" description="Pro residues" evidence="1">
    <location>
        <begin position="87"/>
        <end position="104"/>
    </location>
</feature>
<feature type="region of interest" description="Disordered" evidence="1">
    <location>
        <begin position="70"/>
        <end position="104"/>
    </location>
</feature>
<accession>A0A4P6MZ39</accession>
<feature type="transmembrane region" description="Helical" evidence="2">
    <location>
        <begin position="264"/>
        <end position="280"/>
    </location>
</feature>
<gene>
    <name evidence="3" type="ORF">EXU32_13485</name>
</gene>
<dbReference type="KEGG" id="jli:EXU32_13485"/>
<feature type="region of interest" description="Disordered" evidence="1">
    <location>
        <begin position="625"/>
        <end position="651"/>
    </location>
</feature>
<dbReference type="EMBL" id="CP036164">
    <property type="protein sequence ID" value="QBF47170.1"/>
    <property type="molecule type" value="Genomic_DNA"/>
</dbReference>
<protein>
    <submittedName>
        <fullName evidence="3">DUF2339 domain-containing protein</fullName>
    </submittedName>
</protein>
<feature type="transmembrane region" description="Helical" evidence="2">
    <location>
        <begin position="131"/>
        <end position="154"/>
    </location>
</feature>
<feature type="transmembrane region" description="Helical" evidence="2">
    <location>
        <begin position="287"/>
        <end position="307"/>
    </location>
</feature>
<feature type="transmembrane region" description="Helical" evidence="2">
    <location>
        <begin position="396"/>
        <end position="415"/>
    </location>
</feature>
<evidence type="ECO:0000256" key="2">
    <source>
        <dbReference type="SAM" id="Phobius"/>
    </source>
</evidence>
<dbReference type="AlphaFoldDB" id="A0A4P6MZ39"/>
<evidence type="ECO:0000313" key="3">
    <source>
        <dbReference type="EMBL" id="QBF47170.1"/>
    </source>
</evidence>
<feature type="transmembrane region" description="Helical" evidence="2">
    <location>
        <begin position="570"/>
        <end position="589"/>
    </location>
</feature>
<dbReference type="PANTHER" id="PTHR38434">
    <property type="entry name" value="BLL2549 PROTEIN"/>
    <property type="match status" value="1"/>
</dbReference>
<feature type="transmembrane region" description="Helical" evidence="2">
    <location>
        <begin position="542"/>
        <end position="563"/>
    </location>
</feature>
<dbReference type="Proteomes" id="UP000290408">
    <property type="component" value="Chromosome"/>
</dbReference>
<feature type="transmembrane region" description="Helical" evidence="2">
    <location>
        <begin position="481"/>
        <end position="505"/>
    </location>
</feature>